<dbReference type="GO" id="GO:0005576">
    <property type="term" value="C:extracellular region"/>
    <property type="evidence" value="ECO:0007669"/>
    <property type="project" value="UniProtKB-SubCell"/>
</dbReference>
<dbReference type="AlphaFoldDB" id="A0A1D9MCK1"/>
<dbReference type="SUPFAM" id="SSF51120">
    <property type="entry name" value="beta-Roll"/>
    <property type="match status" value="3"/>
</dbReference>
<reference evidence="5 6" key="1">
    <citation type="submission" date="2016-10" db="EMBL/GenBank/DDBJ databases">
        <title>Rhodobacter sp. LPB0142, isolated from sea water.</title>
        <authorList>
            <person name="Kim E."/>
            <person name="Yi H."/>
        </authorList>
    </citation>
    <scope>NUCLEOTIDE SEQUENCE [LARGE SCALE GENOMIC DNA]</scope>
    <source>
        <strain evidence="5 6">LPB0142</strain>
    </source>
</reference>
<feature type="compositionally biased region" description="Low complexity" evidence="3">
    <location>
        <begin position="43"/>
        <end position="56"/>
    </location>
</feature>
<dbReference type="InterPro" id="IPR050557">
    <property type="entry name" value="RTX_toxin/Mannuronan_C5-epim"/>
</dbReference>
<feature type="compositionally biased region" description="Low complexity" evidence="3">
    <location>
        <begin position="211"/>
        <end position="232"/>
    </location>
</feature>
<dbReference type="InterPro" id="IPR011049">
    <property type="entry name" value="Serralysin-like_metalloprot_C"/>
</dbReference>
<dbReference type="InterPro" id="IPR036844">
    <property type="entry name" value="Hint_dom_sf"/>
</dbReference>
<dbReference type="KEGG" id="rhp:LPB142_09985"/>
<feature type="compositionally biased region" description="Low complexity" evidence="3">
    <location>
        <begin position="408"/>
        <end position="420"/>
    </location>
</feature>
<dbReference type="PROSITE" id="PS00330">
    <property type="entry name" value="HEMOLYSIN_CALCIUM"/>
    <property type="match status" value="10"/>
</dbReference>
<dbReference type="InterPro" id="IPR001343">
    <property type="entry name" value="Hemolysn_Ca-bd"/>
</dbReference>
<dbReference type="PRINTS" id="PR00313">
    <property type="entry name" value="CABNDNGRPT"/>
</dbReference>
<protein>
    <recommendedName>
        <fullName evidence="4">Hedgehog/Intein (Hint) domain-containing protein</fullName>
    </recommendedName>
</protein>
<evidence type="ECO:0000256" key="2">
    <source>
        <dbReference type="ARBA" id="ARBA00022525"/>
    </source>
</evidence>
<name>A0A1D9MCK1_9RHOB</name>
<evidence type="ECO:0000259" key="4">
    <source>
        <dbReference type="Pfam" id="PF13403"/>
    </source>
</evidence>
<dbReference type="GO" id="GO:0005509">
    <property type="term" value="F:calcium ion binding"/>
    <property type="evidence" value="ECO:0007669"/>
    <property type="project" value="InterPro"/>
</dbReference>
<dbReference type="PANTHER" id="PTHR38340:SF1">
    <property type="entry name" value="S-LAYER PROTEIN"/>
    <property type="match status" value="1"/>
</dbReference>
<organism evidence="5 6">
    <name type="scientific">Rhodobacter xanthinilyticus</name>
    <dbReference type="NCBI Taxonomy" id="1850250"/>
    <lineage>
        <taxon>Bacteria</taxon>
        <taxon>Pseudomonadati</taxon>
        <taxon>Pseudomonadota</taxon>
        <taxon>Alphaproteobacteria</taxon>
        <taxon>Rhodobacterales</taxon>
        <taxon>Rhodobacter group</taxon>
        <taxon>Rhodobacter</taxon>
    </lineage>
</organism>
<feature type="region of interest" description="Disordered" evidence="3">
    <location>
        <begin position="33"/>
        <end position="71"/>
    </location>
</feature>
<evidence type="ECO:0000313" key="5">
    <source>
        <dbReference type="EMBL" id="AOZ69604.1"/>
    </source>
</evidence>
<dbReference type="Pfam" id="PF13403">
    <property type="entry name" value="Hint_2"/>
    <property type="match status" value="1"/>
</dbReference>
<gene>
    <name evidence="5" type="ORF">LPB142_09985</name>
</gene>
<keyword evidence="6" id="KW-1185">Reference proteome</keyword>
<accession>A0A1D9MCK1</accession>
<evidence type="ECO:0000256" key="1">
    <source>
        <dbReference type="ARBA" id="ARBA00004613"/>
    </source>
</evidence>
<sequence length="723" mass="72262">MNGTADADTITGLGGNDRLTGYAGDDLLDGGTGNDTLDGGDGNDSLLGGDGTDSILGGTGNDTIEGGAGNDTIRAGAGDDVWFAGDSLSGTDLVYLEDGNDLAYVGWFTAGSPDTIDGGTGNDTISLQSIPDTTDFGITLNDDGTSTTILFGTVVNNFENVIGNGANNALTGNSAANSLSGLAGNDTLVGNAGNDTLDGGTGADSLSGGADNDTLIGGDGNDTLDGGTGNDWLTGDTGADSLLGGDGNDTLLGGADNDTLSGDAGNDTLSGGTGNDALYGGTGNDTLAGGAGADILSGGSGMDYADYTASGSGVSVNLAAGTGAGGDAAGDSLSGIDGIYGSAHDDTLIGFDGEVTSGTDAYTNVFYGGAGNDYMDGAGGSDSLYGDEGNDTILGGAGNDLVAGGTGNDSLDGGSGNDTVDGGDGDDTVLGGAGDDALTGGAGNDLLYGGAGADTITGGAGSDTIVIYAGESAGDVIIGAEDADSSDYDVLELHGDYTVVRDPNDWESGTILWADGSTTSFQNIEKIIPCFTPGTLIETRRGPVAVEDLAPGDRVLTRDNGYQPIRWIGQRALGPADLVLRPQLQPVRIARGALSANEPEADLIVSPQHRMLLSGSRAELFFGEPEVLAAALHMVGRPGITRLTCARVTYLHLLFDSHEIIRANGAWTESYQPGKATLGAMSDPQRKEILDIFPELAEIEAENGWAAARLSLKAHEVRLMLAA</sequence>
<dbReference type="STRING" id="1850250.LPB142_09985"/>
<feature type="region of interest" description="Disordered" evidence="3">
    <location>
        <begin position="405"/>
        <end position="433"/>
    </location>
</feature>
<keyword evidence="2" id="KW-0964">Secreted</keyword>
<comment type="subcellular location">
    <subcellularLocation>
        <location evidence="1">Secreted</location>
    </subcellularLocation>
</comment>
<dbReference type="Proteomes" id="UP000176562">
    <property type="component" value="Chromosome"/>
</dbReference>
<dbReference type="InterPro" id="IPR018511">
    <property type="entry name" value="Hemolysin-typ_Ca-bd_CS"/>
</dbReference>
<proteinExistence type="predicted"/>
<dbReference type="PANTHER" id="PTHR38340">
    <property type="entry name" value="S-LAYER PROTEIN"/>
    <property type="match status" value="1"/>
</dbReference>
<evidence type="ECO:0000256" key="3">
    <source>
        <dbReference type="SAM" id="MobiDB-lite"/>
    </source>
</evidence>
<evidence type="ECO:0000313" key="6">
    <source>
        <dbReference type="Proteomes" id="UP000176562"/>
    </source>
</evidence>
<dbReference type="EMBL" id="CP017781">
    <property type="protein sequence ID" value="AOZ69604.1"/>
    <property type="molecule type" value="Genomic_DNA"/>
</dbReference>
<dbReference type="Gene3D" id="2.150.10.10">
    <property type="entry name" value="Serralysin-like metalloprotease, C-terminal"/>
    <property type="match status" value="6"/>
</dbReference>
<dbReference type="SUPFAM" id="SSF51294">
    <property type="entry name" value="Hedgehog/intein (Hint) domain"/>
    <property type="match status" value="1"/>
</dbReference>
<dbReference type="Gene3D" id="2.170.16.10">
    <property type="entry name" value="Hedgehog/Intein (Hint) domain"/>
    <property type="match status" value="1"/>
</dbReference>
<feature type="region of interest" description="Disordered" evidence="3">
    <location>
        <begin position="195"/>
        <end position="232"/>
    </location>
</feature>
<feature type="domain" description="Hedgehog/Intein (Hint)" evidence="4">
    <location>
        <begin position="529"/>
        <end position="674"/>
    </location>
</feature>
<dbReference type="Pfam" id="PF00353">
    <property type="entry name" value="HemolysinCabind"/>
    <property type="match status" value="10"/>
</dbReference>
<dbReference type="InterPro" id="IPR028992">
    <property type="entry name" value="Hedgehog/Intein_dom"/>
</dbReference>